<dbReference type="NCBIfam" id="NF011573">
    <property type="entry name" value="PRK14997.1"/>
    <property type="match status" value="1"/>
</dbReference>
<gene>
    <name evidence="6" type="ORF">AAV94_10965</name>
</gene>
<evidence type="ECO:0000313" key="7">
    <source>
        <dbReference type="Proteomes" id="UP000050580"/>
    </source>
</evidence>
<dbReference type="Pfam" id="PF03466">
    <property type="entry name" value="LysR_substrate"/>
    <property type="match status" value="1"/>
</dbReference>
<dbReference type="SUPFAM" id="SSF46785">
    <property type="entry name" value="Winged helix' DNA-binding domain"/>
    <property type="match status" value="1"/>
</dbReference>
<dbReference type="PANTHER" id="PTHR30537">
    <property type="entry name" value="HTH-TYPE TRANSCRIPTIONAL REGULATOR"/>
    <property type="match status" value="1"/>
</dbReference>
<dbReference type="InterPro" id="IPR000847">
    <property type="entry name" value="LysR_HTH_N"/>
</dbReference>
<dbReference type="Gene3D" id="3.40.190.290">
    <property type="match status" value="1"/>
</dbReference>
<accession>A0A0U1PY17</accession>
<keyword evidence="7" id="KW-1185">Reference proteome</keyword>
<dbReference type="InterPro" id="IPR036388">
    <property type="entry name" value="WH-like_DNA-bd_sf"/>
</dbReference>
<keyword evidence="2" id="KW-0805">Transcription regulation</keyword>
<dbReference type="Proteomes" id="UP000050580">
    <property type="component" value="Unassembled WGS sequence"/>
</dbReference>
<feature type="domain" description="HTH lysR-type" evidence="5">
    <location>
        <begin position="1"/>
        <end position="59"/>
    </location>
</feature>
<dbReference type="InterPro" id="IPR005119">
    <property type="entry name" value="LysR_subst-bd"/>
</dbReference>
<sequence length="301" mass="32787">MHDLNDFYYYAQVIEHGGFAAAGRALGLPKSKLSRRVAALEARLGVRLIQRSTRRFVVTDVGQRFHAHCKAMLVEAEAAEAAVLSSRAEPAGVVRMSCPTALLQAQVAHMVADFMVAYPAVQVHLEDTNRRVDVVGEGIDVALRVRPAPLEDSDLVLRVLGQRSQCLVASPQLLATHGTPMQPADLAALPSLALGQPQFDYHWHLIGPDGQHHQIAHQPRLVTRSMPALLVAAEAGVGVVQLPRMMMHDALARGALVQVMPGWEPPAEIVHAVLPSRRYLLPAVRALVDDLAQRFSALQDQ</sequence>
<dbReference type="STRING" id="1610491.AAV94_10965"/>
<evidence type="ECO:0000256" key="1">
    <source>
        <dbReference type="ARBA" id="ARBA00009437"/>
    </source>
</evidence>
<organism evidence="6 7">
    <name type="scientific">Lampropedia cohaerens</name>
    <dbReference type="NCBI Taxonomy" id="1610491"/>
    <lineage>
        <taxon>Bacteria</taxon>
        <taxon>Pseudomonadati</taxon>
        <taxon>Pseudomonadota</taxon>
        <taxon>Betaproteobacteria</taxon>
        <taxon>Burkholderiales</taxon>
        <taxon>Comamonadaceae</taxon>
        <taxon>Lampropedia</taxon>
    </lineage>
</organism>
<dbReference type="RefSeq" id="WP_046742286.1">
    <property type="nucleotide sequence ID" value="NZ_LBNQ01000033.1"/>
</dbReference>
<dbReference type="CDD" id="cd08473">
    <property type="entry name" value="PBP2_CrgA_like_4"/>
    <property type="match status" value="1"/>
</dbReference>
<comment type="caution">
    <text evidence="6">The sequence shown here is derived from an EMBL/GenBank/DDBJ whole genome shotgun (WGS) entry which is preliminary data.</text>
</comment>
<evidence type="ECO:0000256" key="3">
    <source>
        <dbReference type="ARBA" id="ARBA00023125"/>
    </source>
</evidence>
<keyword evidence="3" id="KW-0238">DNA-binding</keyword>
<dbReference type="PANTHER" id="PTHR30537:SF31">
    <property type="entry name" value="TRANSCRIPTIONAL REGULATOR, LYSR FAMILY"/>
    <property type="match status" value="1"/>
</dbReference>
<dbReference type="OrthoDB" id="5671700at2"/>
<dbReference type="EMBL" id="LBNQ01000033">
    <property type="protein sequence ID" value="KKW67357.1"/>
    <property type="molecule type" value="Genomic_DNA"/>
</dbReference>
<evidence type="ECO:0000256" key="2">
    <source>
        <dbReference type="ARBA" id="ARBA00023015"/>
    </source>
</evidence>
<comment type="similarity">
    <text evidence="1">Belongs to the LysR transcriptional regulatory family.</text>
</comment>
<dbReference type="GO" id="GO:0043565">
    <property type="term" value="F:sequence-specific DNA binding"/>
    <property type="evidence" value="ECO:0007669"/>
    <property type="project" value="TreeGrafter"/>
</dbReference>
<reference evidence="6 7" key="1">
    <citation type="submission" date="2015-05" db="EMBL/GenBank/DDBJ databases">
        <title>Draft genome sequence of Lampropedia sp. CT6, isolated from the microbial mat of a hot water spring, located at Manikaran, India.</title>
        <authorList>
            <person name="Tripathi C."/>
            <person name="Rani P."/>
            <person name="Mahato N.K."/>
            <person name="Lal R."/>
        </authorList>
    </citation>
    <scope>NUCLEOTIDE SEQUENCE [LARGE SCALE GENOMIC DNA]</scope>
    <source>
        <strain evidence="6 7">CT6</strain>
    </source>
</reference>
<proteinExistence type="inferred from homology"/>
<dbReference type="InterPro" id="IPR058163">
    <property type="entry name" value="LysR-type_TF_proteobact-type"/>
</dbReference>
<evidence type="ECO:0000256" key="4">
    <source>
        <dbReference type="ARBA" id="ARBA00023163"/>
    </source>
</evidence>
<dbReference type="GO" id="GO:0003700">
    <property type="term" value="F:DNA-binding transcription factor activity"/>
    <property type="evidence" value="ECO:0007669"/>
    <property type="project" value="InterPro"/>
</dbReference>
<name>A0A0U1PY17_9BURK</name>
<evidence type="ECO:0000313" key="6">
    <source>
        <dbReference type="EMBL" id="KKW67357.1"/>
    </source>
</evidence>
<dbReference type="PROSITE" id="PS50931">
    <property type="entry name" value="HTH_LYSR"/>
    <property type="match status" value="1"/>
</dbReference>
<dbReference type="FunFam" id="1.10.10.10:FF:000001">
    <property type="entry name" value="LysR family transcriptional regulator"/>
    <property type="match status" value="1"/>
</dbReference>
<protein>
    <submittedName>
        <fullName evidence="6">LysR family transcriptional regulator</fullName>
    </submittedName>
</protein>
<evidence type="ECO:0000259" key="5">
    <source>
        <dbReference type="PROSITE" id="PS50931"/>
    </source>
</evidence>
<dbReference type="SUPFAM" id="SSF53850">
    <property type="entry name" value="Periplasmic binding protein-like II"/>
    <property type="match status" value="1"/>
</dbReference>
<dbReference type="InterPro" id="IPR036390">
    <property type="entry name" value="WH_DNA-bd_sf"/>
</dbReference>
<keyword evidence="4" id="KW-0804">Transcription</keyword>
<dbReference type="Pfam" id="PF00126">
    <property type="entry name" value="HTH_1"/>
    <property type="match status" value="1"/>
</dbReference>
<dbReference type="PATRIC" id="fig|1610491.3.peg.2330"/>
<dbReference type="GO" id="GO:0006351">
    <property type="term" value="P:DNA-templated transcription"/>
    <property type="evidence" value="ECO:0007669"/>
    <property type="project" value="TreeGrafter"/>
</dbReference>
<dbReference type="AlphaFoldDB" id="A0A0U1PY17"/>
<dbReference type="Gene3D" id="1.10.10.10">
    <property type="entry name" value="Winged helix-like DNA-binding domain superfamily/Winged helix DNA-binding domain"/>
    <property type="match status" value="1"/>
</dbReference>